<dbReference type="EMBL" id="JARQZJ010000106">
    <property type="protein sequence ID" value="KAK9887267.1"/>
    <property type="molecule type" value="Genomic_DNA"/>
</dbReference>
<keyword evidence="4" id="KW-1185">Reference proteome</keyword>
<feature type="region of interest" description="Disordered" evidence="1">
    <location>
        <begin position="299"/>
        <end position="360"/>
    </location>
</feature>
<reference evidence="3 4" key="1">
    <citation type="submission" date="2023-03" db="EMBL/GenBank/DDBJ databases">
        <title>Genome insight into feeding habits of ladybird beetles.</title>
        <authorList>
            <person name="Li H.-S."/>
            <person name="Huang Y.-H."/>
            <person name="Pang H."/>
        </authorList>
    </citation>
    <scope>NUCLEOTIDE SEQUENCE [LARGE SCALE GENOMIC DNA]</scope>
    <source>
        <strain evidence="3">SYSU_2023b</strain>
        <tissue evidence="3">Whole body</tissue>
    </source>
</reference>
<gene>
    <name evidence="3" type="ORF">WA026_021119</name>
</gene>
<dbReference type="Proteomes" id="UP001431783">
    <property type="component" value="Unassembled WGS sequence"/>
</dbReference>
<evidence type="ECO:0008006" key="5">
    <source>
        <dbReference type="Google" id="ProtNLM"/>
    </source>
</evidence>
<keyword evidence="2" id="KW-1133">Transmembrane helix</keyword>
<feature type="compositionally biased region" description="Low complexity" evidence="1">
    <location>
        <begin position="299"/>
        <end position="334"/>
    </location>
</feature>
<dbReference type="AlphaFoldDB" id="A0AAW1V4R3"/>
<sequence>MGNSQHKQEEIIVEAAGSGNNQAAESATQRIDRTEWLAMAHFCIIAIIVAVMGWRKIKAALRSVIRQEVRSSEMGKSRQQLDDRVDVWETTRGCVQLKTASSLLPKLDGKIETIHHLIEGIELYESALDQINKPLLVNYVLKACIGHVEKIRLKQSYNSVDELIADIKTHFLPKQSASALAARLQACQQGSTDIEEYGRSIEILMPELTIAQAGNDARALEIFKGANEKIAVDVFARGIKNFETRTIIKSRNFNKLSDAIIAAKEEAVLHQQNASVLHFKDQYRGQGRGRGRFFNNRGRQNFKGRGTFNNNHNNGNINYNSNYNQKSRQNNYRGHNNRDNNYRIRQNNHRGNINSNSNRGNVFLAENVDSERQQFFRANDRK</sequence>
<keyword evidence="2" id="KW-0812">Transmembrane</keyword>
<proteinExistence type="predicted"/>
<keyword evidence="2" id="KW-0472">Membrane</keyword>
<evidence type="ECO:0000313" key="3">
    <source>
        <dbReference type="EMBL" id="KAK9887267.1"/>
    </source>
</evidence>
<evidence type="ECO:0000256" key="2">
    <source>
        <dbReference type="SAM" id="Phobius"/>
    </source>
</evidence>
<organism evidence="3 4">
    <name type="scientific">Henosepilachna vigintioctopunctata</name>
    <dbReference type="NCBI Taxonomy" id="420089"/>
    <lineage>
        <taxon>Eukaryota</taxon>
        <taxon>Metazoa</taxon>
        <taxon>Ecdysozoa</taxon>
        <taxon>Arthropoda</taxon>
        <taxon>Hexapoda</taxon>
        <taxon>Insecta</taxon>
        <taxon>Pterygota</taxon>
        <taxon>Neoptera</taxon>
        <taxon>Endopterygota</taxon>
        <taxon>Coleoptera</taxon>
        <taxon>Polyphaga</taxon>
        <taxon>Cucujiformia</taxon>
        <taxon>Coccinelloidea</taxon>
        <taxon>Coccinellidae</taxon>
        <taxon>Epilachninae</taxon>
        <taxon>Epilachnini</taxon>
        <taxon>Henosepilachna</taxon>
    </lineage>
</organism>
<feature type="transmembrane region" description="Helical" evidence="2">
    <location>
        <begin position="36"/>
        <end position="54"/>
    </location>
</feature>
<accession>A0AAW1V4R3</accession>
<name>A0AAW1V4R3_9CUCU</name>
<feature type="compositionally biased region" description="Low complexity" evidence="1">
    <location>
        <begin position="349"/>
        <end position="360"/>
    </location>
</feature>
<evidence type="ECO:0000256" key="1">
    <source>
        <dbReference type="SAM" id="MobiDB-lite"/>
    </source>
</evidence>
<comment type="caution">
    <text evidence="3">The sequence shown here is derived from an EMBL/GenBank/DDBJ whole genome shotgun (WGS) entry which is preliminary data.</text>
</comment>
<protein>
    <recommendedName>
        <fullName evidence="5">Retrotransposon gag domain-containing protein</fullName>
    </recommendedName>
</protein>
<evidence type="ECO:0000313" key="4">
    <source>
        <dbReference type="Proteomes" id="UP001431783"/>
    </source>
</evidence>